<reference evidence="3" key="1">
    <citation type="journal article" date="2014" name="BMC Microbiol.">
        <title>Characterization of Rhizobium grahamii extrachromosomal replicons and their transfer among rhizobia.</title>
        <authorList>
            <person name="Althabegoiti M.J."/>
            <person name="Ormeno-Orrillo E."/>
            <person name="Lozano L."/>
            <person name="Torres Tejerizo G."/>
            <person name="Rogel M.A."/>
            <person name="Mora J."/>
            <person name="Martinez-Romero E."/>
        </authorList>
    </citation>
    <scope>NUCLEOTIDE SEQUENCE</scope>
    <source>
        <strain evidence="3">CCGE501</strain>
        <plasmid evidence="3">pRmeCCGE501d</plasmid>
    </source>
</reference>
<dbReference type="PANTHER" id="PTHR33375">
    <property type="entry name" value="CHROMOSOME-PARTITIONING PROTEIN PARB-RELATED"/>
    <property type="match status" value="1"/>
</dbReference>
<comment type="similarity">
    <text evidence="1">Belongs to the ParB family.</text>
</comment>
<dbReference type="PANTHER" id="PTHR33375:SF1">
    <property type="entry name" value="CHROMOSOME-PARTITIONING PROTEIN PARB-RELATED"/>
    <property type="match status" value="1"/>
</dbReference>
<evidence type="ECO:0000313" key="3">
    <source>
        <dbReference type="EMBL" id="AHH29568.1"/>
    </source>
</evidence>
<name>A0A023JCT9_9HYPH</name>
<dbReference type="SUPFAM" id="SSF110849">
    <property type="entry name" value="ParB/Sulfiredoxin"/>
    <property type="match status" value="1"/>
</dbReference>
<dbReference type="Pfam" id="PF07506">
    <property type="entry name" value="RepB"/>
    <property type="match status" value="1"/>
</dbReference>
<dbReference type="GO" id="GO:0007059">
    <property type="term" value="P:chromosome segregation"/>
    <property type="evidence" value="ECO:0007669"/>
    <property type="project" value="TreeGrafter"/>
</dbReference>
<evidence type="ECO:0000259" key="2">
    <source>
        <dbReference type="SMART" id="SM00470"/>
    </source>
</evidence>
<dbReference type="CDD" id="cd16405">
    <property type="entry name" value="RepB_like_N"/>
    <property type="match status" value="1"/>
</dbReference>
<dbReference type="GO" id="GO:0005694">
    <property type="term" value="C:chromosome"/>
    <property type="evidence" value="ECO:0007669"/>
    <property type="project" value="TreeGrafter"/>
</dbReference>
<feature type="domain" description="ParB-like N-terminal" evidence="2">
    <location>
        <begin position="68"/>
        <end position="160"/>
    </location>
</feature>
<dbReference type="NCBIfam" id="TIGR00180">
    <property type="entry name" value="parB_part"/>
    <property type="match status" value="1"/>
</dbReference>
<geneLocation type="plasmid" evidence="3">
    <name>pRmeCCGE501d</name>
</geneLocation>
<dbReference type="AlphaFoldDB" id="A0A023JCT9"/>
<dbReference type="InterPro" id="IPR037972">
    <property type="entry name" value="RepB_N"/>
</dbReference>
<dbReference type="Gene3D" id="3.90.1530.30">
    <property type="match status" value="1"/>
</dbReference>
<dbReference type="EMBL" id="KF866302">
    <property type="protein sequence ID" value="AHH29568.1"/>
    <property type="molecule type" value="Genomic_DNA"/>
</dbReference>
<dbReference type="Pfam" id="PF02195">
    <property type="entry name" value="ParB_N"/>
    <property type="match status" value="1"/>
</dbReference>
<keyword evidence="3" id="KW-0614">Plasmid</keyword>
<dbReference type="InterPro" id="IPR011111">
    <property type="entry name" value="Plasmid_RepB"/>
</dbReference>
<organism evidence="3">
    <name type="scientific">Rhizobium mesoamericanum</name>
    <dbReference type="NCBI Taxonomy" id="1079800"/>
    <lineage>
        <taxon>Bacteria</taxon>
        <taxon>Pseudomonadati</taxon>
        <taxon>Pseudomonadota</taxon>
        <taxon>Alphaproteobacteria</taxon>
        <taxon>Hyphomicrobiales</taxon>
        <taxon>Rhizobiaceae</taxon>
        <taxon>Rhizobium/Agrobacterium group</taxon>
        <taxon>Rhizobium</taxon>
    </lineage>
</organism>
<sequence>MGSDMSRRDRLKGLFDDTAQELAAANLEEEAPLRGPAGPVRSMALTLGRMEEESRAMQEALLSGERVVELDPDLIDMSFVRDRLAELPQDLADELVRSIEESGQEVPILVRQHPQDAARYQVVYGHRRLQALRLLGRKVQAIIRKLDDVDVVIAQGIENSARRNLSYIERAVFAFNLASKGFERPVIMKALSTDKTELSKLISVAKSIPMDVIMAIGAAPAAGRRKWIALAQDWGNATTSRLQGLLASENFAAQESDRRFELVVNELATKPDRRAVTEYEWSPKQSGRIKGRIRSAGNSFTLALKTGDAADFGEYISRHLDELYDAFKAGK</sequence>
<proteinExistence type="inferred from homology"/>
<dbReference type="InterPro" id="IPR050336">
    <property type="entry name" value="Chromosome_partition/occlusion"/>
</dbReference>
<accession>A0A023JCT9</accession>
<evidence type="ECO:0000256" key="1">
    <source>
        <dbReference type="ARBA" id="ARBA00006295"/>
    </source>
</evidence>
<dbReference type="InterPro" id="IPR017819">
    <property type="entry name" value="Plasmid_partition_RepB"/>
</dbReference>
<dbReference type="GO" id="GO:0003677">
    <property type="term" value="F:DNA binding"/>
    <property type="evidence" value="ECO:0007669"/>
    <property type="project" value="InterPro"/>
</dbReference>
<dbReference type="NCBIfam" id="TIGR03454">
    <property type="entry name" value="partition_RepB"/>
    <property type="match status" value="1"/>
</dbReference>
<dbReference type="SUPFAM" id="SSF109709">
    <property type="entry name" value="KorB DNA-binding domain-like"/>
    <property type="match status" value="1"/>
</dbReference>
<dbReference type="SMART" id="SM00470">
    <property type="entry name" value="ParB"/>
    <property type="match status" value="1"/>
</dbReference>
<dbReference type="InterPro" id="IPR003115">
    <property type="entry name" value="ParB_N"/>
</dbReference>
<dbReference type="InterPro" id="IPR036086">
    <property type="entry name" value="ParB/Sulfiredoxin_sf"/>
</dbReference>
<dbReference type="InterPro" id="IPR004437">
    <property type="entry name" value="ParB/RepB/Spo0J"/>
</dbReference>
<protein>
    <submittedName>
        <fullName evidence="3">RepB</fullName>
    </submittedName>
</protein>
<gene>
    <name evidence="3" type="primary">repB</name>
</gene>